<feature type="chain" id="PRO_5046396537" evidence="1">
    <location>
        <begin position="28"/>
        <end position="117"/>
    </location>
</feature>
<proteinExistence type="predicted"/>
<gene>
    <name evidence="2" type="ORF">ABID43_002357</name>
</gene>
<feature type="signal peptide" evidence="1">
    <location>
        <begin position="1"/>
        <end position="27"/>
    </location>
</feature>
<comment type="caution">
    <text evidence="2">The sequence shown here is derived from an EMBL/GenBank/DDBJ whole genome shotgun (WGS) entry which is preliminary data.</text>
</comment>
<organism evidence="2 3">
    <name type="scientific">Methylobacterium goesingense</name>
    <dbReference type="NCBI Taxonomy" id="243690"/>
    <lineage>
        <taxon>Bacteria</taxon>
        <taxon>Pseudomonadati</taxon>
        <taxon>Pseudomonadota</taxon>
        <taxon>Alphaproteobacteria</taxon>
        <taxon>Hyphomicrobiales</taxon>
        <taxon>Methylobacteriaceae</taxon>
        <taxon>Methylobacterium</taxon>
    </lineage>
</organism>
<evidence type="ECO:0000256" key="1">
    <source>
        <dbReference type="SAM" id="SignalP"/>
    </source>
</evidence>
<dbReference type="Proteomes" id="UP001549145">
    <property type="component" value="Unassembled WGS sequence"/>
</dbReference>
<evidence type="ECO:0000313" key="3">
    <source>
        <dbReference type="Proteomes" id="UP001549145"/>
    </source>
</evidence>
<dbReference type="EMBL" id="JBEPMM010000005">
    <property type="protein sequence ID" value="MET3692817.1"/>
    <property type="molecule type" value="Genomic_DNA"/>
</dbReference>
<name>A0ABV2L4R0_9HYPH</name>
<protein>
    <submittedName>
        <fullName evidence="2">Uncharacterized protein</fullName>
    </submittedName>
</protein>
<reference evidence="2 3" key="1">
    <citation type="submission" date="2024-06" db="EMBL/GenBank/DDBJ databases">
        <title>Genomic Encyclopedia of Type Strains, Phase IV (KMG-IV): sequencing the most valuable type-strain genomes for metagenomic binning, comparative biology and taxonomic classification.</title>
        <authorList>
            <person name="Goeker M."/>
        </authorList>
    </citation>
    <scope>NUCLEOTIDE SEQUENCE [LARGE SCALE GENOMIC DNA]</scope>
    <source>
        <strain evidence="2 3">DSM 21331</strain>
    </source>
</reference>
<evidence type="ECO:0000313" key="2">
    <source>
        <dbReference type="EMBL" id="MET3692817.1"/>
    </source>
</evidence>
<dbReference type="RefSeq" id="WP_238277519.1">
    <property type="nucleotide sequence ID" value="NZ_BPQL01000023.1"/>
</dbReference>
<accession>A0ABV2L4R0</accession>
<keyword evidence="3" id="KW-1185">Reference proteome</keyword>
<keyword evidence="1" id="KW-0732">Signal</keyword>
<sequence>MTTSRIGSVRGFRALVAALAITGSVGAAPIAEAAPAFAQTTFSDRAGATPVQYWGDRGGWGYDRHHHHDRGYGHRHHGHGRDHGWGHRHHGGWGHRDHGWGHRDHGHHHRGHGHHDY</sequence>